<dbReference type="AlphaFoldDB" id="A0A1I7BP89"/>
<keyword evidence="2" id="KW-1185">Reference proteome</keyword>
<evidence type="ECO:0000313" key="1">
    <source>
        <dbReference type="EMBL" id="SFT88985.1"/>
    </source>
</evidence>
<protein>
    <submittedName>
        <fullName evidence="1">WG containing repeat-containing protein</fullName>
    </submittedName>
</protein>
<dbReference type="Pfam" id="PF14903">
    <property type="entry name" value="WG_beta_rep"/>
    <property type="match status" value="2"/>
</dbReference>
<accession>A0A1I7BP89</accession>
<dbReference type="EMBL" id="FPAS01000006">
    <property type="protein sequence ID" value="SFT88985.1"/>
    <property type="molecule type" value="Genomic_DNA"/>
</dbReference>
<dbReference type="PANTHER" id="PTHR37841">
    <property type="entry name" value="GLR2918 PROTEIN"/>
    <property type="match status" value="1"/>
</dbReference>
<evidence type="ECO:0000313" key="2">
    <source>
        <dbReference type="Proteomes" id="UP000236454"/>
    </source>
</evidence>
<name>A0A1I7BP89_9FLAO</name>
<dbReference type="RefSeq" id="WP_090252581.1">
    <property type="nucleotide sequence ID" value="NZ_FPAS01000006.1"/>
</dbReference>
<organism evidence="1 2">
    <name type="scientific">Lishizhenia tianjinensis</name>
    <dbReference type="NCBI Taxonomy" id="477690"/>
    <lineage>
        <taxon>Bacteria</taxon>
        <taxon>Pseudomonadati</taxon>
        <taxon>Bacteroidota</taxon>
        <taxon>Flavobacteriia</taxon>
        <taxon>Flavobacteriales</taxon>
        <taxon>Crocinitomicaceae</taxon>
        <taxon>Lishizhenia</taxon>
    </lineage>
</organism>
<gene>
    <name evidence="1" type="ORF">SAMN05216474_2961</name>
</gene>
<dbReference type="InterPro" id="IPR032774">
    <property type="entry name" value="WG_beta_rep"/>
</dbReference>
<dbReference type="Proteomes" id="UP000236454">
    <property type="component" value="Unassembled WGS sequence"/>
</dbReference>
<sequence length="1061" mass="123526">MKYLILFIVFISAWSFGQFPILKDGRWGVINEEGQIIVQPKYRGLSVFKYGLSVAKGEGDKFGLVNLQNEVVLPLSYDKIEVLGPDLVRLFQGNQDNIYQISTKKVLFKDIEQASAMGAHWFLFRCEQQTVLLHTQTVRFKVLDIKPTVSEIRDDLIAFHYNDKGYKMYFDAYLNSFVYKSMSYSYLVGHEAQLLSFEDSVLFYKKNEDTTWQSIQDIHVRGDYLYLSKEDSTTLYSKEGQITATKGCITRRINKTYFEIKNGAKHGVVDSLLRPVLPMKFERVVYFSTQKYFQVEEKGRYKLYTEDGRDLLGKYFDQIRINLPIIKGYTGTGMTQYYLQDNKVVGSKEFENVVSVYGFRSSNQEMDISFREEKEYTLPDVWYSDTIFRLLAPELRTARDSVYIHAVRWGVKMNDSIIVSPRFFKPKVMDSVGFSWSHNRQVLLLVNHELMGVFPFNQEFTKVYHLNGEEFVRVLTPENFSVIRKDNTQEVFSVFQGFTDYRLGVKMTNGENVLLKRTESDTRFKRDNFKLYRYSFEYELNGLKQEADFIKRRSNVIVEKEFNFYDEQAQAIFEEAFTDAYPFQKGTAIVARAGKYGIIKADSVITPLEYSNIKRLKEFGDTLFKAYRFIKESVVYDAQLNQLPYVNYQPSKFTKEFLLLTKGREKLLLNQAGNVLYEGSKYIKFTPFEDYYFRKKRRMFLYGTDGLEKAIEMPEAEQWLSDELYLAKKGSKMAVIHVNGDTLSPFDIKEAVVNNAYILLTTGYEQKLYSKDFELVEKFPLQKKIELDKLGEGYLLLKGDKSIYYPSPEGKGRVKYKGQKVVLSGGLVFVWKEDSVNIFEGDHLKTTVPSFDYLEEQEDGVRLLMGRAMKECIAFVTANNQVFLLEENYSCRYLKNGFIKMRVRKQDYKVNVYNPSEDLSFLCDEVEGEFCDYGFLLVEKDQQFYFIDTLLEKQFYYFFEDAKPFVNGYAAVKYLEGWTLIDKTGELQAYPGYRELSNCGGRYFQTKESAKVGLIDAQGKEVIPPVYDYLEKVASDVVQVIQDGKVGYLRINGDVIYLPSK</sequence>
<dbReference type="STRING" id="477690.SAMN05216474_2961"/>
<dbReference type="PANTHER" id="PTHR37841:SF1">
    <property type="entry name" value="DUF3298 DOMAIN-CONTAINING PROTEIN"/>
    <property type="match status" value="1"/>
</dbReference>
<dbReference type="OrthoDB" id="5464673at2"/>
<reference evidence="1 2" key="1">
    <citation type="submission" date="2016-10" db="EMBL/GenBank/DDBJ databases">
        <authorList>
            <person name="de Groot N.N."/>
        </authorList>
    </citation>
    <scope>NUCLEOTIDE SEQUENCE [LARGE SCALE GENOMIC DNA]</scope>
    <source>
        <strain evidence="1 2">CGMCC 1.7005</strain>
    </source>
</reference>
<proteinExistence type="predicted"/>